<comment type="similarity">
    <text evidence="3">Belongs to the peroxisomal targeting signal receptor family.</text>
</comment>
<dbReference type="InterPro" id="IPR011990">
    <property type="entry name" value="TPR-like_helical_dom_sf"/>
</dbReference>
<dbReference type="InterPro" id="IPR019734">
    <property type="entry name" value="TPR_rpt"/>
</dbReference>
<evidence type="ECO:0000256" key="9">
    <source>
        <dbReference type="SAM" id="MobiDB-lite"/>
    </source>
</evidence>
<dbReference type="PROSITE" id="PS50293">
    <property type="entry name" value="TPR_REGION"/>
    <property type="match status" value="1"/>
</dbReference>
<evidence type="ECO:0000256" key="2">
    <source>
        <dbReference type="ARBA" id="ARBA00004496"/>
    </source>
</evidence>
<reference evidence="10 11" key="2">
    <citation type="submission" date="2016-05" db="EMBL/GenBank/DDBJ databases">
        <title>Lineage-specific infection strategies underlie the spectrum of fungal disease in amphibians.</title>
        <authorList>
            <person name="Cuomo C.A."/>
            <person name="Farrer R.A."/>
            <person name="James T."/>
            <person name="Longcore J."/>
            <person name="Birren B."/>
        </authorList>
    </citation>
    <scope>NUCLEOTIDE SEQUENCE [LARGE SCALE GENOMIC DNA]</scope>
    <source>
        <strain evidence="10 11">JEL423</strain>
    </source>
</reference>
<sequence>MNPNRGDGASGLLGALVGGGAECDTGNSLSHLVKHNSERGGGLHSDRLTTMPSRMPVPALWSRDARHELARAGRMELPNGGTMDEFLGMPQGSNSTFEFHNLRHELEQSIKNVPHTDKPGDIWADEFANEAHMRHLQNPQSYFNGAEFEQAFACAQDPLLQQHFKNPNWNTDFAQFNESANNAMFHPEVSKAERDAFEQQWNEQFNAVRSSIRQEHCNLDDSVLDPASQLDWENEFHKHLKQEPISKDTDEQEWKSTFEDVWKSAEYSNSLYGTDIAGNGANINSTKDWNAEFESMLGRDRLLNEADRDGLGSLSEMIDPDPISGPLVPYVFEKHNKYMDHPDPRGIGMELVQTRGSLSDAALAFEAAVQRDSNDTLAWMNLGNVQAENEKELAAIAALQKAVQEDPTNASALISLAVSYTNEKQDLQAYVTLERWLATKYPEIAKNSSLAADQQPYVVYPTQEFHNKLLSMYLAAANEGPAGAVGTEKSMVDPEVQIGLGLLFYSMNDYTKSVDCFTAALSARPDDYRLWNRLGATLANSGRSEEAIDAYHKALELKPTFVRARYNLGVGCLNIGCYQEAAEHLLGALSLHGTNHQNQANISLTLWDSLRRTFILMNRTDMADRVDASPDVSMFRDEFDF</sequence>
<dbReference type="VEuPathDB" id="FungiDB:BDEG_26940"/>
<evidence type="ECO:0000256" key="7">
    <source>
        <dbReference type="ARBA" id="ARBA00023140"/>
    </source>
</evidence>
<dbReference type="SMART" id="SM00028">
    <property type="entry name" value="TPR"/>
    <property type="match status" value="4"/>
</dbReference>
<dbReference type="STRING" id="403673.A0A177WUM5"/>
<keyword evidence="6 8" id="KW-0802">TPR repeat</keyword>
<feature type="repeat" description="TPR" evidence="8">
    <location>
        <begin position="494"/>
        <end position="527"/>
    </location>
</feature>
<dbReference type="Pfam" id="PF13432">
    <property type="entry name" value="TPR_16"/>
    <property type="match status" value="2"/>
</dbReference>
<dbReference type="GO" id="GO:0005052">
    <property type="term" value="F:peroxisome matrix targeting signal-1 binding"/>
    <property type="evidence" value="ECO:0007669"/>
    <property type="project" value="TreeGrafter"/>
</dbReference>
<protein>
    <submittedName>
        <fullName evidence="10">Uncharacterized protein</fullName>
    </submittedName>
</protein>
<accession>A0A177WUM5</accession>
<dbReference type="Gene3D" id="1.25.40.10">
    <property type="entry name" value="Tetratricopeptide repeat domain"/>
    <property type="match status" value="1"/>
</dbReference>
<evidence type="ECO:0000313" key="11">
    <source>
        <dbReference type="Proteomes" id="UP000077115"/>
    </source>
</evidence>
<proteinExistence type="inferred from homology"/>
<keyword evidence="4" id="KW-0963">Cytoplasm</keyword>
<dbReference type="AlphaFoldDB" id="A0A177WUM5"/>
<dbReference type="PANTHER" id="PTHR10130">
    <property type="entry name" value="PEROXISOMAL TARGETING SIGNAL 1 RECEPTOR PEX5"/>
    <property type="match status" value="1"/>
</dbReference>
<evidence type="ECO:0000256" key="6">
    <source>
        <dbReference type="ARBA" id="ARBA00022803"/>
    </source>
</evidence>
<dbReference type="SUPFAM" id="SSF48452">
    <property type="entry name" value="TPR-like"/>
    <property type="match status" value="1"/>
</dbReference>
<feature type="repeat" description="TPR" evidence="8">
    <location>
        <begin position="528"/>
        <end position="561"/>
    </location>
</feature>
<dbReference type="OrthoDB" id="10006023at2759"/>
<keyword evidence="5" id="KW-0677">Repeat</keyword>
<dbReference type="eggNOG" id="KOG1125">
    <property type="taxonomic scope" value="Eukaryota"/>
</dbReference>
<dbReference type="GO" id="GO:0016560">
    <property type="term" value="P:protein import into peroxisome matrix, docking"/>
    <property type="evidence" value="ECO:0007669"/>
    <property type="project" value="TreeGrafter"/>
</dbReference>
<comment type="subcellular location">
    <subcellularLocation>
        <location evidence="2">Cytoplasm</location>
    </subcellularLocation>
    <subcellularLocation>
        <location evidence="1">Peroxisome</location>
    </subcellularLocation>
</comment>
<dbReference type="FunFam" id="1.25.40.10:FF:002707">
    <property type="entry name" value="Uncharacterized protein"/>
    <property type="match status" value="1"/>
</dbReference>
<feature type="repeat" description="TPR" evidence="8">
    <location>
        <begin position="376"/>
        <end position="409"/>
    </location>
</feature>
<dbReference type="GO" id="GO:0005778">
    <property type="term" value="C:peroxisomal membrane"/>
    <property type="evidence" value="ECO:0007669"/>
    <property type="project" value="TreeGrafter"/>
</dbReference>
<name>A0A177WUM5_BATDL</name>
<dbReference type="PROSITE" id="PS50005">
    <property type="entry name" value="TPR"/>
    <property type="match status" value="3"/>
</dbReference>
<organism evidence="10 11">
    <name type="scientific">Batrachochytrium dendrobatidis (strain JEL423)</name>
    <dbReference type="NCBI Taxonomy" id="403673"/>
    <lineage>
        <taxon>Eukaryota</taxon>
        <taxon>Fungi</taxon>
        <taxon>Fungi incertae sedis</taxon>
        <taxon>Chytridiomycota</taxon>
        <taxon>Chytridiomycota incertae sedis</taxon>
        <taxon>Chytridiomycetes</taxon>
        <taxon>Rhizophydiales</taxon>
        <taxon>Rhizophydiales incertae sedis</taxon>
        <taxon>Batrachochytrium</taxon>
    </lineage>
</organism>
<gene>
    <name evidence="10" type="ORF">BDEG_26940</name>
</gene>
<dbReference type="Proteomes" id="UP000077115">
    <property type="component" value="Unassembled WGS sequence"/>
</dbReference>
<evidence type="ECO:0000256" key="1">
    <source>
        <dbReference type="ARBA" id="ARBA00004275"/>
    </source>
</evidence>
<dbReference type="EMBL" id="DS022310">
    <property type="protein sequence ID" value="OAJ43596.1"/>
    <property type="molecule type" value="Genomic_DNA"/>
</dbReference>
<feature type="region of interest" description="Disordered" evidence="9">
    <location>
        <begin position="31"/>
        <end position="51"/>
    </location>
</feature>
<dbReference type="GO" id="GO:0005829">
    <property type="term" value="C:cytosol"/>
    <property type="evidence" value="ECO:0007669"/>
    <property type="project" value="TreeGrafter"/>
</dbReference>
<evidence type="ECO:0000256" key="8">
    <source>
        <dbReference type="PROSITE-ProRule" id="PRU00339"/>
    </source>
</evidence>
<dbReference type="PANTHER" id="PTHR10130:SF0">
    <property type="entry name" value="GH08708P"/>
    <property type="match status" value="1"/>
</dbReference>
<evidence type="ECO:0000256" key="4">
    <source>
        <dbReference type="ARBA" id="ARBA00022490"/>
    </source>
</evidence>
<dbReference type="InterPro" id="IPR024111">
    <property type="entry name" value="PEX5/PEX5L"/>
</dbReference>
<evidence type="ECO:0000256" key="3">
    <source>
        <dbReference type="ARBA" id="ARBA00005348"/>
    </source>
</evidence>
<keyword evidence="7" id="KW-0576">Peroxisome</keyword>
<reference evidence="10 11" key="1">
    <citation type="submission" date="2006-10" db="EMBL/GenBank/DDBJ databases">
        <title>The Genome Sequence of Batrachochytrium dendrobatidis JEL423.</title>
        <authorList>
            <consortium name="The Broad Institute Genome Sequencing Platform"/>
            <person name="Birren B."/>
            <person name="Lander E."/>
            <person name="Galagan J."/>
            <person name="Cuomo C."/>
            <person name="Devon K."/>
            <person name="Jaffe D."/>
            <person name="Butler J."/>
            <person name="Alvarez P."/>
            <person name="Gnerre S."/>
            <person name="Grabherr M."/>
            <person name="Kleber M."/>
            <person name="Mauceli E."/>
            <person name="Brockman W."/>
            <person name="Young S."/>
            <person name="LaButti K."/>
            <person name="Sykes S."/>
            <person name="DeCaprio D."/>
            <person name="Crawford M."/>
            <person name="Koehrsen M."/>
            <person name="Engels R."/>
            <person name="Montgomery P."/>
            <person name="Pearson M."/>
            <person name="Howarth C."/>
            <person name="Larson L."/>
            <person name="White J."/>
            <person name="O'Leary S."/>
            <person name="Kodira C."/>
            <person name="Zeng Q."/>
            <person name="Yandava C."/>
            <person name="Alvarado L."/>
            <person name="Longcore J."/>
            <person name="James T."/>
        </authorList>
    </citation>
    <scope>NUCLEOTIDE SEQUENCE [LARGE SCALE GENOMIC DNA]</scope>
    <source>
        <strain evidence="10 11">JEL423</strain>
    </source>
</reference>
<evidence type="ECO:0000256" key="5">
    <source>
        <dbReference type="ARBA" id="ARBA00022737"/>
    </source>
</evidence>
<evidence type="ECO:0000313" key="10">
    <source>
        <dbReference type="EMBL" id="OAJ43596.1"/>
    </source>
</evidence>